<reference evidence="4 5" key="1">
    <citation type="journal article" date="2012" name="Genome Biol.">
        <title>Genome and low-iron response of an oceanic diatom adapted to chronic iron limitation.</title>
        <authorList>
            <person name="Lommer M."/>
            <person name="Specht M."/>
            <person name="Roy A.S."/>
            <person name="Kraemer L."/>
            <person name="Andreson R."/>
            <person name="Gutowska M.A."/>
            <person name="Wolf J."/>
            <person name="Bergner S.V."/>
            <person name="Schilhabel M.B."/>
            <person name="Klostermeier U.C."/>
            <person name="Beiko R.G."/>
            <person name="Rosenstiel P."/>
            <person name="Hippler M."/>
            <person name="Laroche J."/>
        </authorList>
    </citation>
    <scope>NUCLEOTIDE SEQUENCE [LARGE SCALE GENOMIC DNA]</scope>
    <source>
        <strain evidence="4 5">CCMP1005</strain>
    </source>
</reference>
<dbReference type="PANTHER" id="PTHR24123:SF33">
    <property type="entry name" value="PROTEIN HOS4"/>
    <property type="match status" value="1"/>
</dbReference>
<dbReference type="Gene3D" id="1.25.40.20">
    <property type="entry name" value="Ankyrin repeat-containing domain"/>
    <property type="match status" value="3"/>
</dbReference>
<feature type="repeat" description="ANK" evidence="3">
    <location>
        <begin position="756"/>
        <end position="788"/>
    </location>
</feature>
<proteinExistence type="predicted"/>
<dbReference type="PROSITE" id="PS50297">
    <property type="entry name" value="ANK_REP_REGION"/>
    <property type="match status" value="3"/>
</dbReference>
<gene>
    <name evidence="4" type="ORF">THAOC_31330</name>
</gene>
<dbReference type="InterPro" id="IPR051165">
    <property type="entry name" value="Multifunctional_ANK_Repeat"/>
</dbReference>
<feature type="repeat" description="ANK" evidence="3">
    <location>
        <begin position="790"/>
        <end position="822"/>
    </location>
</feature>
<evidence type="ECO:0000256" key="1">
    <source>
        <dbReference type="ARBA" id="ARBA00022737"/>
    </source>
</evidence>
<dbReference type="SMART" id="SM00248">
    <property type="entry name" value="ANK"/>
    <property type="match status" value="8"/>
</dbReference>
<dbReference type="SUPFAM" id="SSF48403">
    <property type="entry name" value="Ankyrin repeat"/>
    <property type="match status" value="1"/>
</dbReference>
<comment type="caution">
    <text evidence="4">The sequence shown here is derived from an EMBL/GenBank/DDBJ whole genome shotgun (WGS) entry which is preliminary data.</text>
</comment>
<evidence type="ECO:0000256" key="3">
    <source>
        <dbReference type="PROSITE-ProRule" id="PRU00023"/>
    </source>
</evidence>
<dbReference type="PROSITE" id="PS50088">
    <property type="entry name" value="ANK_REPEAT"/>
    <property type="match status" value="3"/>
</dbReference>
<dbReference type="OMA" id="HEARETM"/>
<feature type="repeat" description="ANK" evidence="3">
    <location>
        <begin position="468"/>
        <end position="500"/>
    </location>
</feature>
<sequence length="840" mass="92817">MQLSCCQNTQSCQRSVKEWLLGREKTCRHGSHGIFHAIRENNITLVAMLAAEDGVLGIETKFGDTALSFACSQGRAEVVRLILEQSGGHSDLANRETRRGKTALLEAIREGHGDIVQILLPHANPHQSVHGRSALEWARLLKQNEISDLIEDHLQLTASVSTLLAAIARRDEAKIREMTSGGDAFNGNIYSNSNGSASAMLALQSYQLLHLSQNQYETKASSCQAESAKAALETQVKETTEIIQNLADERRRILSDHRTTMVSAALIVRSSCTERNAAELNTAVDSLPLQFELIAKAFCLLLYIKVDPDPGGGSTYWEAIKEMLRNDQLVHRLSHYHISLDQVQLVRACILDCLPGECCDCDRISGILNCMVEGSVPALIMAIAKWTQTVLEQAIKLSKERELMMSESDTSNVLESMKTDLEVSTSRCTILREDLKKTRDFIDKTSGRITALKRRIYVSNVMNTIQRGGHSVLSYAAAVGDANMVRLLIKRGAHTVIGEDCKSWCATLIQIWFRSLVAKKDGLPCARWSLRMKSLSNLIRQKLRGLRLPLAEAAFNGHLGSLKKALDQSDLSNLQALNLLPLVSTPIAMHPRLTTTTTMPRHLYVHHSQTCQELLLFIVVEAGRTYQSEAFVQTLKCAVQLVDEHLTRREAVLESKLSARKDTLINQHKRRYASKLSEAIKHADFAAMLQASECGELSLDHEDPDTGMTPLICAAMESSSHPPNLFDSVGEPTTAVAYLLDRISQHQPSVDHENRLGHTPLMMACSHGRMRPVQDLIARGADINRQSSVTGQTPLVCACKEGRLNIVKILSSHGANFDLVDKNGMTAQDHAMRSACPALL</sequence>
<dbReference type="AlphaFoldDB" id="K0RLK1"/>
<name>K0RLK1_THAOC</name>
<keyword evidence="1" id="KW-0677">Repeat</keyword>
<protein>
    <submittedName>
        <fullName evidence="4">Uncharacterized protein</fullName>
    </submittedName>
</protein>
<dbReference type="Proteomes" id="UP000266841">
    <property type="component" value="Unassembled WGS sequence"/>
</dbReference>
<dbReference type="InterPro" id="IPR036770">
    <property type="entry name" value="Ankyrin_rpt-contain_sf"/>
</dbReference>
<organism evidence="4 5">
    <name type="scientific">Thalassiosira oceanica</name>
    <name type="common">Marine diatom</name>
    <dbReference type="NCBI Taxonomy" id="159749"/>
    <lineage>
        <taxon>Eukaryota</taxon>
        <taxon>Sar</taxon>
        <taxon>Stramenopiles</taxon>
        <taxon>Ochrophyta</taxon>
        <taxon>Bacillariophyta</taxon>
        <taxon>Coscinodiscophyceae</taxon>
        <taxon>Thalassiosirophycidae</taxon>
        <taxon>Thalassiosirales</taxon>
        <taxon>Thalassiosiraceae</taxon>
        <taxon>Thalassiosira</taxon>
    </lineage>
</organism>
<accession>K0RLK1</accession>
<evidence type="ECO:0000256" key="2">
    <source>
        <dbReference type="ARBA" id="ARBA00023043"/>
    </source>
</evidence>
<dbReference type="Pfam" id="PF12796">
    <property type="entry name" value="Ank_2"/>
    <property type="match status" value="2"/>
</dbReference>
<keyword evidence="5" id="KW-1185">Reference proteome</keyword>
<dbReference type="PANTHER" id="PTHR24123">
    <property type="entry name" value="ANKYRIN REPEAT-CONTAINING"/>
    <property type="match status" value="1"/>
</dbReference>
<dbReference type="InterPro" id="IPR002110">
    <property type="entry name" value="Ankyrin_rpt"/>
</dbReference>
<keyword evidence="2 3" id="KW-0040">ANK repeat</keyword>
<evidence type="ECO:0000313" key="4">
    <source>
        <dbReference type="EMBL" id="EJK49761.1"/>
    </source>
</evidence>
<evidence type="ECO:0000313" key="5">
    <source>
        <dbReference type="Proteomes" id="UP000266841"/>
    </source>
</evidence>
<dbReference type="OrthoDB" id="186134at2759"/>
<dbReference type="EMBL" id="AGNL01044460">
    <property type="protein sequence ID" value="EJK49761.1"/>
    <property type="molecule type" value="Genomic_DNA"/>
</dbReference>
<dbReference type="eggNOG" id="KOG4177">
    <property type="taxonomic scope" value="Eukaryota"/>
</dbReference>